<sequence>MSRAAHWSLLLALALVVLLAGCTAFGDEPTRDDRAVAALENATESVEDAETYRYETEITVIGAPGELIEGDSTGVVDHDERSIHANTTFQGETLESYTIDDTVYQECPSPWGSWEVDDVMGDDWTSEAPAHSQLALFESGDLHWNGTETIDDREVVRLTGSPSEDALDTDDTAGPVFDFGGPSIENAATTLLIDAETDRPIETTLEFEVADGDETVSASSTTTYSAYDEDVSIEVPDEVHDDQYELGCPQGWRY</sequence>
<evidence type="ECO:0008006" key="3">
    <source>
        <dbReference type="Google" id="ProtNLM"/>
    </source>
</evidence>
<keyword evidence="2" id="KW-1185">Reference proteome</keyword>
<reference evidence="2" key="1">
    <citation type="submission" date="2016-10" db="EMBL/GenBank/DDBJ databases">
        <authorList>
            <person name="Varghese N."/>
            <person name="Submissions S."/>
        </authorList>
    </citation>
    <scope>NUCLEOTIDE SEQUENCE [LARGE SCALE GENOMIC DNA]</scope>
    <source>
        <strain evidence="2">DSM 24767</strain>
    </source>
</reference>
<dbReference type="Proteomes" id="UP000198848">
    <property type="component" value="Unassembled WGS sequence"/>
</dbReference>
<dbReference type="Gene3D" id="2.50.20.20">
    <property type="match status" value="1"/>
</dbReference>
<dbReference type="EMBL" id="FNLC01000001">
    <property type="protein sequence ID" value="SDQ23852.1"/>
    <property type="molecule type" value="Genomic_DNA"/>
</dbReference>
<accession>A0A1H0Z8U7</accession>
<name>A0A1H0Z8U7_NATTX</name>
<dbReference type="AlphaFoldDB" id="A0A1H0Z8U7"/>
<proteinExistence type="predicted"/>
<gene>
    <name evidence="1" type="ORF">SAMN04489842_0182</name>
</gene>
<organism evidence="1 2">
    <name type="scientific">Natronobacterium texcoconense</name>
    <dbReference type="NCBI Taxonomy" id="1095778"/>
    <lineage>
        <taxon>Archaea</taxon>
        <taxon>Methanobacteriati</taxon>
        <taxon>Methanobacteriota</taxon>
        <taxon>Stenosarchaea group</taxon>
        <taxon>Halobacteria</taxon>
        <taxon>Halobacteriales</taxon>
        <taxon>Natrialbaceae</taxon>
        <taxon>Natronobacterium</taxon>
    </lineage>
</organism>
<evidence type="ECO:0000313" key="2">
    <source>
        <dbReference type="Proteomes" id="UP000198848"/>
    </source>
</evidence>
<dbReference type="PROSITE" id="PS51257">
    <property type="entry name" value="PROKAR_LIPOPROTEIN"/>
    <property type="match status" value="1"/>
</dbReference>
<dbReference type="RefSeq" id="WP_090375973.1">
    <property type="nucleotide sequence ID" value="NZ_FNLC01000001.1"/>
</dbReference>
<protein>
    <recommendedName>
        <fullName evidence="3">Lipoprotein</fullName>
    </recommendedName>
</protein>
<dbReference type="OrthoDB" id="235527at2157"/>
<evidence type="ECO:0000313" key="1">
    <source>
        <dbReference type="EMBL" id="SDQ23852.1"/>
    </source>
</evidence>